<dbReference type="AlphaFoldDB" id="A0A7T2S728"/>
<keyword evidence="4 8" id="KW-0058">Aromatic hydrocarbons catabolism</keyword>
<proteinExistence type="inferred from homology"/>
<evidence type="ECO:0000256" key="5">
    <source>
        <dbReference type="ARBA" id="ARBA00022964"/>
    </source>
</evidence>
<evidence type="ECO:0000256" key="7">
    <source>
        <dbReference type="ARBA" id="ARBA00023004"/>
    </source>
</evidence>
<dbReference type="PROSITE" id="PS51819">
    <property type="entry name" value="VOC"/>
    <property type="match status" value="2"/>
</dbReference>
<dbReference type="InterPro" id="IPR029068">
    <property type="entry name" value="Glyas_Bleomycin-R_OHBP_Dase"/>
</dbReference>
<evidence type="ECO:0000256" key="2">
    <source>
        <dbReference type="ARBA" id="ARBA00008784"/>
    </source>
</evidence>
<keyword evidence="6 8" id="KW-0560">Oxidoreductase</keyword>
<evidence type="ECO:0000259" key="9">
    <source>
        <dbReference type="PROSITE" id="PS51819"/>
    </source>
</evidence>
<dbReference type="Proteomes" id="UP000594778">
    <property type="component" value="Chromosome"/>
</dbReference>
<organism evidence="10 11">
    <name type="scientific">Delftia acidovorans</name>
    <name type="common">Pseudomonas acidovorans</name>
    <name type="synonym">Comamonas acidovorans</name>
    <dbReference type="NCBI Taxonomy" id="80866"/>
    <lineage>
        <taxon>Bacteria</taxon>
        <taxon>Pseudomonadati</taxon>
        <taxon>Pseudomonadota</taxon>
        <taxon>Betaproteobacteria</taxon>
        <taxon>Burkholderiales</taxon>
        <taxon>Comamonadaceae</taxon>
        <taxon>Delftia</taxon>
    </lineage>
</organism>
<dbReference type="InterPro" id="IPR004360">
    <property type="entry name" value="Glyas_Fos-R_dOase_dom"/>
</dbReference>
<evidence type="ECO:0000313" key="11">
    <source>
        <dbReference type="Proteomes" id="UP000594778"/>
    </source>
</evidence>
<evidence type="ECO:0000256" key="3">
    <source>
        <dbReference type="ARBA" id="ARBA00022723"/>
    </source>
</evidence>
<dbReference type="EMBL" id="CP065668">
    <property type="protein sequence ID" value="QPS10110.1"/>
    <property type="molecule type" value="Genomic_DNA"/>
</dbReference>
<protein>
    <submittedName>
        <fullName evidence="10">VOC family protein</fullName>
    </submittedName>
</protein>
<feature type="domain" description="VOC" evidence="9">
    <location>
        <begin position="6"/>
        <end position="121"/>
    </location>
</feature>
<dbReference type="CDD" id="cd07252">
    <property type="entry name" value="BphC1-RGP6_N_like"/>
    <property type="match status" value="1"/>
</dbReference>
<dbReference type="Pfam" id="PF22632">
    <property type="entry name" value="BphC_D1"/>
    <property type="match status" value="1"/>
</dbReference>
<sequence length="297" mass="32909">MAEISSLGYLGFGVSDLARWETLLVDVLGLQAGERDGHRSLALRMDDRMQRVVLEHDGCDDLSYAGWMFDTEAELEDYVRALAAKGLAVNVVDREATQRRCVEKAYACMDPNGLRHEFAFGMKFAAERFASKVLNKGFVTGRLGMGHILVAGRNYPATLDFARQILGLRLSDYVRAPLETPHGVVQVDATFFHTVTGRHHSLAAAAVPFPKKLHHFMLEVEDFNDVGMAHDRCAKAGFPVATGLGHHPNDQMFSFYVVTPSGVQLEFGHGGLVIDDRDWEVKTYSQLSDWGHISPCA</sequence>
<evidence type="ECO:0000256" key="8">
    <source>
        <dbReference type="RuleBase" id="RU000683"/>
    </source>
</evidence>
<dbReference type="InterPro" id="IPR037523">
    <property type="entry name" value="VOC_core"/>
</dbReference>
<keyword evidence="7 8" id="KW-0408">Iron</keyword>
<evidence type="ECO:0000256" key="4">
    <source>
        <dbReference type="ARBA" id="ARBA00022797"/>
    </source>
</evidence>
<dbReference type="GO" id="GO:0008198">
    <property type="term" value="F:ferrous iron binding"/>
    <property type="evidence" value="ECO:0007669"/>
    <property type="project" value="InterPro"/>
</dbReference>
<evidence type="ECO:0000313" key="10">
    <source>
        <dbReference type="EMBL" id="QPS10110.1"/>
    </source>
</evidence>
<dbReference type="PROSITE" id="PS00082">
    <property type="entry name" value="EXTRADIOL_DIOXYGENAS"/>
    <property type="match status" value="1"/>
</dbReference>
<feature type="domain" description="VOC" evidence="9">
    <location>
        <begin position="144"/>
        <end position="270"/>
    </location>
</feature>
<name>A0A7T2S728_DELAC</name>
<dbReference type="Gene3D" id="3.10.180.10">
    <property type="entry name" value="2,3-Dihydroxybiphenyl 1,2-Dioxygenase, domain 1"/>
    <property type="match status" value="2"/>
</dbReference>
<evidence type="ECO:0000256" key="1">
    <source>
        <dbReference type="ARBA" id="ARBA00001954"/>
    </source>
</evidence>
<dbReference type="RefSeq" id="WP_183018973.1">
    <property type="nucleotide sequence ID" value="NZ_CP065668.1"/>
</dbReference>
<keyword evidence="5 8" id="KW-0223">Dioxygenase</keyword>
<dbReference type="Pfam" id="PF00903">
    <property type="entry name" value="Glyoxalase"/>
    <property type="match status" value="1"/>
</dbReference>
<dbReference type="InterPro" id="IPR000486">
    <property type="entry name" value="Xdiol_ring_cleave_dOase_1/2"/>
</dbReference>
<accession>A0A7T2S728</accession>
<comment type="similarity">
    <text evidence="2 8">Belongs to the extradiol ring-cleavage dioxygenase family.</text>
</comment>
<dbReference type="CDD" id="cd07237">
    <property type="entry name" value="BphC1-RGP6_C_like"/>
    <property type="match status" value="1"/>
</dbReference>
<reference evidence="10 11" key="1">
    <citation type="submission" date="2020-12" db="EMBL/GenBank/DDBJ databases">
        <title>FDA dAtabase for Regulatory Grade micrObial Sequences (FDA-ARGOS): Supporting development and validation of Infectious Disease Dx tests.</title>
        <authorList>
            <person name="Sproer C."/>
            <person name="Gronow S."/>
            <person name="Severitt S."/>
            <person name="Schroder I."/>
            <person name="Tallon L."/>
            <person name="Sadzewicz L."/>
            <person name="Zhao X."/>
            <person name="Boylan J."/>
            <person name="Ott S."/>
            <person name="Bowen H."/>
            <person name="Vavikolanu K."/>
            <person name="Mehta A."/>
            <person name="Aluvathingal J."/>
            <person name="Nadendla S."/>
            <person name="Lowell S."/>
            <person name="Myers T."/>
            <person name="Yan Y."/>
            <person name="Sichtig H."/>
        </authorList>
    </citation>
    <scope>NUCLEOTIDE SEQUENCE [LARGE SCALE GENOMIC DNA]</scope>
    <source>
        <strain evidence="10 11">FDAARGOS_909</strain>
    </source>
</reference>
<keyword evidence="3" id="KW-0479">Metal-binding</keyword>
<gene>
    <name evidence="10" type="ORF">I6G66_08960</name>
</gene>
<dbReference type="SUPFAM" id="SSF54593">
    <property type="entry name" value="Glyoxalase/Bleomycin resistance protein/Dihydroxybiphenyl dioxygenase"/>
    <property type="match status" value="2"/>
</dbReference>
<evidence type="ECO:0000256" key="6">
    <source>
        <dbReference type="ARBA" id="ARBA00023002"/>
    </source>
</evidence>
<dbReference type="GO" id="GO:0051213">
    <property type="term" value="F:dioxygenase activity"/>
    <property type="evidence" value="ECO:0007669"/>
    <property type="project" value="UniProtKB-KW"/>
</dbReference>
<comment type="cofactor">
    <cofactor evidence="1 8">
        <name>Fe(2+)</name>
        <dbReference type="ChEBI" id="CHEBI:29033"/>
    </cofactor>
</comment>